<dbReference type="OrthoDB" id="9813056at2"/>
<dbReference type="InterPro" id="IPR000847">
    <property type="entry name" value="LysR_HTH_N"/>
</dbReference>
<dbReference type="Gene3D" id="1.10.10.10">
    <property type="entry name" value="Winged helix-like DNA-binding domain superfamily/Winged helix DNA-binding domain"/>
    <property type="match status" value="1"/>
</dbReference>
<dbReference type="AlphaFoldDB" id="A0A4S1WIQ9"/>
<protein>
    <submittedName>
        <fullName evidence="6">LysR family transcriptional regulator</fullName>
    </submittedName>
</protein>
<keyword evidence="4" id="KW-0804">Transcription</keyword>
<dbReference type="InterPro" id="IPR036388">
    <property type="entry name" value="WH-like_DNA-bd_sf"/>
</dbReference>
<sequence length="306" mass="33356">MLDRPLPSLAAIRAFEAAARHGSFTRAGSELGTSSASVSYHVRQLEAQIGVALFLRHPHRVSLTEAGALIAEEAEKAFAGLRASFARAVEVDEARLSLTTLPTLGTSWLTPRLGLFRAAHPDILVELDISETAEDLTAGRFDMAIRNGDGRWPGLRTIELFASVFLPLCVPALKDAAAGIADPRTPLPVPLLGRPDWWTLWYRALGWEQGPPPSRFGTRLSTEHLDVAAALAGHGVVIASPILFRAEIDAGRLVPAHDRLVPAGRSFWLTWPVSRQHSRKIALFRDWLCAEAEAARDAARRFGYGL</sequence>
<dbReference type="CDD" id="cd08432">
    <property type="entry name" value="PBP2_GcdR_TrpI_HvrB_AmpR_like"/>
    <property type="match status" value="1"/>
</dbReference>
<evidence type="ECO:0000256" key="3">
    <source>
        <dbReference type="ARBA" id="ARBA00023125"/>
    </source>
</evidence>
<dbReference type="PROSITE" id="PS50931">
    <property type="entry name" value="HTH_LYSR"/>
    <property type="match status" value="1"/>
</dbReference>
<dbReference type="EMBL" id="SRXU01000005">
    <property type="protein sequence ID" value="TGX41570.1"/>
    <property type="molecule type" value="Genomic_DNA"/>
</dbReference>
<dbReference type="Gene3D" id="3.40.190.10">
    <property type="entry name" value="Periplasmic binding protein-like II"/>
    <property type="match status" value="2"/>
</dbReference>
<dbReference type="Pfam" id="PF00126">
    <property type="entry name" value="HTH_1"/>
    <property type="match status" value="1"/>
</dbReference>
<gene>
    <name evidence="6" type="ORF">E5A74_13225</name>
</gene>
<dbReference type="InterPro" id="IPR005119">
    <property type="entry name" value="LysR_subst-bd"/>
</dbReference>
<dbReference type="GO" id="GO:0006351">
    <property type="term" value="P:DNA-templated transcription"/>
    <property type="evidence" value="ECO:0007669"/>
    <property type="project" value="TreeGrafter"/>
</dbReference>
<comment type="caution">
    <text evidence="6">The sequence shown here is derived from an EMBL/GenBank/DDBJ whole genome shotgun (WGS) entry which is preliminary data.</text>
</comment>
<dbReference type="RefSeq" id="WP_135985678.1">
    <property type="nucleotide sequence ID" value="NZ_JAASQM010000003.1"/>
</dbReference>
<evidence type="ECO:0000256" key="4">
    <source>
        <dbReference type="ARBA" id="ARBA00023163"/>
    </source>
</evidence>
<reference evidence="6 7" key="1">
    <citation type="submission" date="2019-04" db="EMBL/GenBank/DDBJ databases">
        <title>Sphingomonas psychrotolerans sp. nov., isolated from soil in the Tianshan Mountains, Xinjiang, China.</title>
        <authorList>
            <person name="Luo Y."/>
            <person name="Sheng H."/>
        </authorList>
    </citation>
    <scope>NUCLEOTIDE SEQUENCE [LARGE SCALE GENOMIC DNA]</scope>
    <source>
        <strain evidence="6 7">KIS18-15</strain>
    </source>
</reference>
<dbReference type="Proteomes" id="UP000309848">
    <property type="component" value="Unassembled WGS sequence"/>
</dbReference>
<evidence type="ECO:0000256" key="2">
    <source>
        <dbReference type="ARBA" id="ARBA00023015"/>
    </source>
</evidence>
<keyword evidence="2" id="KW-0805">Transcription regulation</keyword>
<dbReference type="InterPro" id="IPR058163">
    <property type="entry name" value="LysR-type_TF_proteobact-type"/>
</dbReference>
<dbReference type="PANTHER" id="PTHR30537">
    <property type="entry name" value="HTH-TYPE TRANSCRIPTIONAL REGULATOR"/>
    <property type="match status" value="1"/>
</dbReference>
<evidence type="ECO:0000313" key="6">
    <source>
        <dbReference type="EMBL" id="TGX41570.1"/>
    </source>
</evidence>
<feature type="domain" description="HTH lysR-type" evidence="5">
    <location>
        <begin position="7"/>
        <end position="64"/>
    </location>
</feature>
<dbReference type="SUPFAM" id="SSF53850">
    <property type="entry name" value="Periplasmic binding protein-like II"/>
    <property type="match status" value="1"/>
</dbReference>
<evidence type="ECO:0000259" key="5">
    <source>
        <dbReference type="PROSITE" id="PS50931"/>
    </source>
</evidence>
<evidence type="ECO:0000256" key="1">
    <source>
        <dbReference type="ARBA" id="ARBA00009437"/>
    </source>
</evidence>
<name>A0A4S1WIQ9_9SPHN</name>
<dbReference type="PANTHER" id="PTHR30537:SF26">
    <property type="entry name" value="GLYCINE CLEAVAGE SYSTEM TRANSCRIPTIONAL ACTIVATOR"/>
    <property type="match status" value="1"/>
</dbReference>
<keyword evidence="7" id="KW-1185">Reference proteome</keyword>
<organism evidence="6 7">
    <name type="scientific">Sphingomonas naasensis</name>
    <dbReference type="NCBI Taxonomy" id="1344951"/>
    <lineage>
        <taxon>Bacteria</taxon>
        <taxon>Pseudomonadati</taxon>
        <taxon>Pseudomonadota</taxon>
        <taxon>Alphaproteobacteria</taxon>
        <taxon>Sphingomonadales</taxon>
        <taxon>Sphingomonadaceae</taxon>
        <taxon>Sphingomonas</taxon>
    </lineage>
</organism>
<dbReference type="GO" id="GO:0003700">
    <property type="term" value="F:DNA-binding transcription factor activity"/>
    <property type="evidence" value="ECO:0007669"/>
    <property type="project" value="InterPro"/>
</dbReference>
<keyword evidence="3" id="KW-0238">DNA-binding</keyword>
<comment type="similarity">
    <text evidence="1">Belongs to the LysR transcriptional regulatory family.</text>
</comment>
<dbReference type="SUPFAM" id="SSF46785">
    <property type="entry name" value="Winged helix' DNA-binding domain"/>
    <property type="match status" value="1"/>
</dbReference>
<dbReference type="Pfam" id="PF03466">
    <property type="entry name" value="LysR_substrate"/>
    <property type="match status" value="1"/>
</dbReference>
<dbReference type="InterPro" id="IPR036390">
    <property type="entry name" value="WH_DNA-bd_sf"/>
</dbReference>
<dbReference type="GO" id="GO:0043565">
    <property type="term" value="F:sequence-specific DNA binding"/>
    <property type="evidence" value="ECO:0007669"/>
    <property type="project" value="TreeGrafter"/>
</dbReference>
<evidence type="ECO:0000313" key="7">
    <source>
        <dbReference type="Proteomes" id="UP000309848"/>
    </source>
</evidence>
<proteinExistence type="inferred from homology"/>
<accession>A0A4S1WIQ9</accession>